<dbReference type="RefSeq" id="WP_129121632.1">
    <property type="nucleotide sequence ID" value="NZ_PEIB01000005.1"/>
</dbReference>
<feature type="transmembrane region" description="Helical" evidence="6">
    <location>
        <begin position="301"/>
        <end position="326"/>
    </location>
</feature>
<dbReference type="AlphaFoldDB" id="A0A4V1LT49"/>
<feature type="transmembrane region" description="Helical" evidence="6">
    <location>
        <begin position="21"/>
        <end position="40"/>
    </location>
</feature>
<keyword evidence="9" id="KW-1185">Reference proteome</keyword>
<evidence type="ECO:0000256" key="4">
    <source>
        <dbReference type="ARBA" id="ARBA00022989"/>
    </source>
</evidence>
<feature type="transmembrane region" description="Helical" evidence="6">
    <location>
        <begin position="463"/>
        <end position="482"/>
    </location>
</feature>
<keyword evidence="3 6" id="KW-0812">Transmembrane</keyword>
<reference evidence="8 9" key="1">
    <citation type="submission" date="2017-10" db="EMBL/GenBank/DDBJ databases">
        <title>Nyctiphanis sp. nov., isolated from the stomach of the euphausiid Nyctiphanes simplex (Hansen, 1911) in the Gulf of California.</title>
        <authorList>
            <person name="Gomez-Gil B."/>
            <person name="Aguilar-Mendez M."/>
            <person name="Lopez-Cortes A."/>
            <person name="Gomez-Gutierrez J."/>
            <person name="Roque A."/>
            <person name="Lang E."/>
            <person name="Gonzalez-Castillo A."/>
        </authorList>
    </citation>
    <scope>NUCLEOTIDE SEQUENCE [LARGE SCALE GENOMIC DNA]</scope>
    <source>
        <strain evidence="8 9">CAIM 600</strain>
    </source>
</reference>
<sequence length="823" mass="92295">MKGMTLAWLLFNEERKEKHHRYFSWVQGLLMVFIVTLSLASENIQYYLQDNLRNLLGADAVISQPNALTPEHQAYLTELSEKMVVTRQVDTTLLHDGSWQRTKLKAVGEGYPLQGQLKIATALNGEGVAASAGPESGNIWLDERLFNSLSLNIGDEVVLSEQRFVVSQILLHEPDRIREGYSSTMRAMINAKDLERLNFPPELVHYRYLLAGDKTQVSDILSWQKEVLPAAVISHQQGAHPLALFWKRTENFFGLMSIILFFMAAIAIEQLMQLSMKREKYFTAVCMSLGSKRSVGLKISLLKWLFSLIMIIPFVLVISAACHWLIIDWMQSTFSDLQWHWDTSVALSSLAAVTFILMVFQLPVWIAITQSSVARLLNDVKKDKGFWMTKLSAVAVFCLVAWVYSDNGLLTAMMLGALALSVVLMVTSSWAVLTVGEKVSQPFSGLVPFTLFMMKQRLLTKSTQILGVGLCAFLLLFTLMVLRDLGDTITSNQRVNDGNVLISKATESQMADITRWADEQNVEIRQSKPFVFAKLLKVNGETLDEYAEQPSQSLDTMKTSIRLHWSQAVPSNNRIIKGSWWSENSAWDQVSIEPEVMTDLGLQIGDRLTFFVGQQELAFTITASHVYAGAGSITFWVQMPPSALAYIDAPKYSMASMELPKDKWSQLGELWKKHPTLQMVTMKEMTERFDANLAMLTDVVSSFALLISLLAGIVILSSIHALESKEKRKNSIIMSFGFSRKTCLMLNVFEWVITALTAAFGSVAGAYFAGLMVYQSQFSLTYTPDFIWMFATVAVILVLVVGTGVLASRRNLDTSIRHLMAEG</sequence>
<accession>A0A4V1LT49</accession>
<evidence type="ECO:0000313" key="8">
    <source>
        <dbReference type="EMBL" id="RXJ73958.1"/>
    </source>
</evidence>
<protein>
    <submittedName>
        <fullName evidence="8">Permease</fullName>
    </submittedName>
</protein>
<dbReference type="EMBL" id="PEIB01000005">
    <property type="protein sequence ID" value="RXJ73958.1"/>
    <property type="molecule type" value="Genomic_DNA"/>
</dbReference>
<feature type="transmembrane region" description="Helical" evidence="6">
    <location>
        <begin position="252"/>
        <end position="272"/>
    </location>
</feature>
<feature type="transmembrane region" description="Helical" evidence="6">
    <location>
        <begin position="703"/>
        <end position="722"/>
    </location>
</feature>
<evidence type="ECO:0000256" key="3">
    <source>
        <dbReference type="ARBA" id="ARBA00022692"/>
    </source>
</evidence>
<evidence type="ECO:0000256" key="5">
    <source>
        <dbReference type="ARBA" id="ARBA00023136"/>
    </source>
</evidence>
<comment type="caution">
    <text evidence="8">The sequence shown here is derived from an EMBL/GenBank/DDBJ whole genome shotgun (WGS) entry which is preliminary data.</text>
</comment>
<feature type="domain" description="ABC3 transporter permease C-terminal" evidence="7">
    <location>
        <begin position="702"/>
        <end position="810"/>
    </location>
</feature>
<evidence type="ECO:0000313" key="9">
    <source>
        <dbReference type="Proteomes" id="UP000290287"/>
    </source>
</evidence>
<name>A0A4V1LT49_9GAMM</name>
<dbReference type="OrthoDB" id="5292592at2"/>
<dbReference type="InterPro" id="IPR003838">
    <property type="entry name" value="ABC3_permease_C"/>
</dbReference>
<dbReference type="PANTHER" id="PTHR30287:SF1">
    <property type="entry name" value="INNER MEMBRANE PROTEIN"/>
    <property type="match status" value="1"/>
</dbReference>
<evidence type="ECO:0000256" key="6">
    <source>
        <dbReference type="SAM" id="Phobius"/>
    </source>
</evidence>
<keyword evidence="4 6" id="KW-1133">Transmembrane helix</keyword>
<feature type="transmembrane region" description="Helical" evidence="6">
    <location>
        <begin position="387"/>
        <end position="404"/>
    </location>
</feature>
<evidence type="ECO:0000256" key="1">
    <source>
        <dbReference type="ARBA" id="ARBA00004651"/>
    </source>
</evidence>
<feature type="transmembrane region" description="Helical" evidence="6">
    <location>
        <begin position="743"/>
        <end position="774"/>
    </location>
</feature>
<gene>
    <name evidence="8" type="ORF">CS022_06685</name>
</gene>
<feature type="transmembrane region" description="Helical" evidence="6">
    <location>
        <begin position="410"/>
        <end position="433"/>
    </location>
</feature>
<feature type="transmembrane region" description="Helical" evidence="6">
    <location>
        <begin position="346"/>
        <end position="366"/>
    </location>
</feature>
<dbReference type="Pfam" id="PF02687">
    <property type="entry name" value="FtsX"/>
    <property type="match status" value="1"/>
</dbReference>
<dbReference type="GO" id="GO:0005886">
    <property type="term" value="C:plasma membrane"/>
    <property type="evidence" value="ECO:0007669"/>
    <property type="project" value="UniProtKB-SubCell"/>
</dbReference>
<evidence type="ECO:0000256" key="2">
    <source>
        <dbReference type="ARBA" id="ARBA00022475"/>
    </source>
</evidence>
<keyword evidence="5 6" id="KW-0472">Membrane</keyword>
<keyword evidence="2" id="KW-1003">Cell membrane</keyword>
<comment type="subcellular location">
    <subcellularLocation>
        <location evidence="1">Cell membrane</location>
        <topology evidence="1">Multi-pass membrane protein</topology>
    </subcellularLocation>
</comment>
<organism evidence="8 9">
    <name type="scientific">Veronia nyctiphanis</name>
    <dbReference type="NCBI Taxonomy" id="1278244"/>
    <lineage>
        <taxon>Bacteria</taxon>
        <taxon>Pseudomonadati</taxon>
        <taxon>Pseudomonadota</taxon>
        <taxon>Gammaproteobacteria</taxon>
        <taxon>Vibrionales</taxon>
        <taxon>Vibrionaceae</taxon>
        <taxon>Veronia</taxon>
    </lineage>
</organism>
<feature type="transmembrane region" description="Helical" evidence="6">
    <location>
        <begin position="786"/>
        <end position="807"/>
    </location>
</feature>
<dbReference type="InterPro" id="IPR038766">
    <property type="entry name" value="Membrane_comp_ABC_pdt"/>
</dbReference>
<dbReference type="PANTHER" id="PTHR30287">
    <property type="entry name" value="MEMBRANE COMPONENT OF PREDICTED ABC SUPERFAMILY METABOLITE UPTAKE TRANSPORTER"/>
    <property type="match status" value="1"/>
</dbReference>
<dbReference type="Proteomes" id="UP000290287">
    <property type="component" value="Unassembled WGS sequence"/>
</dbReference>
<evidence type="ECO:0000259" key="7">
    <source>
        <dbReference type="Pfam" id="PF02687"/>
    </source>
</evidence>
<proteinExistence type="predicted"/>